<dbReference type="EMBL" id="AOGT01000068">
    <property type="protein sequence ID" value="EMG50943.1"/>
    <property type="molecule type" value="Genomic_DNA"/>
</dbReference>
<keyword evidence="10" id="KW-1185">Reference proteome</keyword>
<keyword evidence="4 7" id="KW-0949">S-adenosyl-L-methionine</keyword>
<dbReference type="GO" id="GO:0034245">
    <property type="term" value="C:mitochondrial DNA-directed RNA polymerase complex"/>
    <property type="evidence" value="ECO:0007669"/>
    <property type="project" value="TreeGrafter"/>
</dbReference>
<comment type="caution">
    <text evidence="7">Lacks conserved residue(s) required for the propagation of feature annotation.</text>
</comment>
<evidence type="ECO:0000256" key="1">
    <source>
        <dbReference type="ARBA" id="ARBA00004173"/>
    </source>
</evidence>
<keyword evidence="5 7" id="KW-0694">RNA-binding</keyword>
<keyword evidence="8" id="KW-0698">rRNA processing</keyword>
<name>M3JFC2_CANMX</name>
<dbReference type="GO" id="GO:0003723">
    <property type="term" value="F:RNA binding"/>
    <property type="evidence" value="ECO:0007669"/>
    <property type="project" value="UniProtKB-UniRule"/>
</dbReference>
<dbReference type="InterPro" id="IPR023165">
    <property type="entry name" value="rRNA_Ade_diMease-like_C"/>
</dbReference>
<dbReference type="InterPro" id="IPR001737">
    <property type="entry name" value="KsgA/Erm"/>
</dbReference>
<comment type="similarity">
    <text evidence="7 8">Belongs to the class I-like SAM-binding methyltransferase superfamily. rRNA adenine N(6)-methyltransferase family.</text>
</comment>
<proteinExistence type="inferred from homology"/>
<comment type="caution">
    <text evidence="9">The sequence shown here is derived from an EMBL/GenBank/DDBJ whole genome shotgun (WGS) entry which is preliminary data.</text>
</comment>
<dbReference type="GO" id="GO:0006391">
    <property type="term" value="P:transcription initiation at mitochondrial promoter"/>
    <property type="evidence" value="ECO:0007669"/>
    <property type="project" value="TreeGrafter"/>
</dbReference>
<evidence type="ECO:0000256" key="8">
    <source>
        <dbReference type="RuleBase" id="RU362106"/>
    </source>
</evidence>
<dbReference type="GO" id="GO:0005759">
    <property type="term" value="C:mitochondrial matrix"/>
    <property type="evidence" value="ECO:0007669"/>
    <property type="project" value="TreeGrafter"/>
</dbReference>
<evidence type="ECO:0000256" key="3">
    <source>
        <dbReference type="ARBA" id="ARBA00022679"/>
    </source>
</evidence>
<dbReference type="PANTHER" id="PTHR11727:SF17">
    <property type="entry name" value="DIMETHYLADENOSINE TRANSFERASE 1, MITOCHONDRIAL"/>
    <property type="match status" value="1"/>
</dbReference>
<evidence type="ECO:0000256" key="7">
    <source>
        <dbReference type="PROSITE-ProRule" id="PRU01026"/>
    </source>
</evidence>
<gene>
    <name evidence="9" type="ORF">G210_5692</name>
</gene>
<dbReference type="EC" id="2.1.1.-" evidence="8"/>
<evidence type="ECO:0000313" key="9">
    <source>
        <dbReference type="EMBL" id="EMG50943.1"/>
    </source>
</evidence>
<evidence type="ECO:0000256" key="6">
    <source>
        <dbReference type="ARBA" id="ARBA00024915"/>
    </source>
</evidence>
<dbReference type="SUPFAM" id="SSF53335">
    <property type="entry name" value="S-adenosyl-L-methionine-dependent methyltransferases"/>
    <property type="match status" value="1"/>
</dbReference>
<dbReference type="PANTHER" id="PTHR11727">
    <property type="entry name" value="DIMETHYLADENOSINE TRANSFERASE"/>
    <property type="match status" value="1"/>
</dbReference>
<reference evidence="9 10" key="1">
    <citation type="submission" date="2013-02" db="EMBL/GenBank/DDBJ databases">
        <title>Genome sequence of Candida maltosa Xu316, a potential industrial strain for xylitol and ethanol production.</title>
        <authorList>
            <person name="Yu J."/>
            <person name="Wang Q."/>
            <person name="Geng X."/>
            <person name="Bao W."/>
            <person name="He P."/>
            <person name="Cai J."/>
        </authorList>
    </citation>
    <scope>NUCLEOTIDE SEQUENCE [LARGE SCALE GENOMIC DNA]</scope>
    <source>
        <strain evidence="10">Xu316</strain>
    </source>
</reference>
<feature type="binding site" evidence="7">
    <location>
        <position position="32"/>
    </location>
    <ligand>
        <name>S-adenosyl-L-methionine</name>
        <dbReference type="ChEBI" id="CHEBI:59789"/>
    </ligand>
</feature>
<evidence type="ECO:0000256" key="4">
    <source>
        <dbReference type="ARBA" id="ARBA00022691"/>
    </source>
</evidence>
<feature type="binding site" evidence="7">
    <location>
        <position position="152"/>
    </location>
    <ligand>
        <name>S-adenosyl-L-methionine</name>
        <dbReference type="ChEBI" id="CHEBI:59789"/>
    </ligand>
</feature>
<evidence type="ECO:0000256" key="2">
    <source>
        <dbReference type="ARBA" id="ARBA00022603"/>
    </source>
</evidence>
<keyword evidence="2 7" id="KW-0489">Methyltransferase</keyword>
<keyword evidence="3 7" id="KW-0808">Transferase</keyword>
<dbReference type="AlphaFoldDB" id="M3JFC2"/>
<dbReference type="GO" id="GO:0034246">
    <property type="term" value="F:mitochondrial transcription factor activity"/>
    <property type="evidence" value="ECO:0007669"/>
    <property type="project" value="TreeGrafter"/>
</dbReference>
<feature type="binding site" evidence="7">
    <location>
        <position position="116"/>
    </location>
    <ligand>
        <name>S-adenosyl-L-methionine</name>
        <dbReference type="ChEBI" id="CHEBI:59789"/>
    </ligand>
</feature>
<dbReference type="HOGENOM" id="CLU_034228_0_0_1"/>
<evidence type="ECO:0000313" key="10">
    <source>
        <dbReference type="Proteomes" id="UP000011777"/>
    </source>
</evidence>
<comment type="subcellular location">
    <subcellularLocation>
        <location evidence="1">Mitochondrion</location>
    </subcellularLocation>
</comment>
<dbReference type="Proteomes" id="UP000011777">
    <property type="component" value="Unassembled WGS sequence"/>
</dbReference>
<protein>
    <recommendedName>
        <fullName evidence="8">rRNA adenine N(6)-methyltransferase</fullName>
        <ecNumber evidence="8">2.1.1.-</ecNumber>
    </recommendedName>
</protein>
<dbReference type="InterPro" id="IPR029063">
    <property type="entry name" value="SAM-dependent_MTases_sf"/>
</dbReference>
<dbReference type="eggNOG" id="ENOG502QY7G">
    <property type="taxonomic scope" value="Eukaryota"/>
</dbReference>
<comment type="function">
    <text evidence="6">Mitochondrial transcription factor that confers selective promoter recognition on the core subunit of the yeast mitochondrial RNA polymerase. Interacts with DNA in a non-specific manner.</text>
</comment>
<evidence type="ECO:0000256" key="5">
    <source>
        <dbReference type="ARBA" id="ARBA00022884"/>
    </source>
</evidence>
<sequence>MSRIASTAKSFNPVLNNVFEKTVKYSYGRTHLRDPEACQKIIDKLDLTHHYKPNNFNIIDVNPGYGLLSSMLNYELKPKNHILIEDKDKCVSTLTGMIDELQNKSNNDSFELYKKDAYEWETYSDLIDKDKLISPIVQPYEKVNDDLLIVANWTGMRDESIIAQWVGCCGNRNWLMKYGKVRMVIFVPALSAMKFITEPGFRKRRRTGMKFSLFTDSKLVAITEAAEKTISEDYKIEDKESDEEKSLRGSSSNGGLKIPVGLGYDPRVLVRDQPPVITKAQYFRNADFAVIEVIPGDHTSNEIANIEYFMSSIYVTSAPLKSSITGVAPGAEYLLKLIPKDILEKKSYELTNEDILEIARAYEEWPFKPSLEDSYMGDFTQTEAYF</sequence>
<dbReference type="OrthoDB" id="16079at2759"/>
<dbReference type="Gene3D" id="1.10.8.100">
    <property type="entry name" value="Ribosomal RNA adenine dimethylase-like, domain 2"/>
    <property type="match status" value="1"/>
</dbReference>
<dbReference type="Pfam" id="PF00398">
    <property type="entry name" value="RrnaAD"/>
    <property type="match status" value="1"/>
</dbReference>
<accession>M3JFC2</accession>
<dbReference type="PROSITE" id="PS51689">
    <property type="entry name" value="SAM_RNA_A_N6_MT"/>
    <property type="match status" value="1"/>
</dbReference>
<dbReference type="GO" id="GO:0000179">
    <property type="term" value="F:rRNA (adenine-N6,N6-)-dimethyltransferase activity"/>
    <property type="evidence" value="ECO:0007669"/>
    <property type="project" value="UniProtKB-UniRule"/>
</dbReference>
<organism evidence="9 10">
    <name type="scientific">Candida maltosa (strain Xu316)</name>
    <name type="common">Yeast</name>
    <dbReference type="NCBI Taxonomy" id="1245528"/>
    <lineage>
        <taxon>Eukaryota</taxon>
        <taxon>Fungi</taxon>
        <taxon>Dikarya</taxon>
        <taxon>Ascomycota</taxon>
        <taxon>Saccharomycotina</taxon>
        <taxon>Pichiomycetes</taxon>
        <taxon>Debaryomycetaceae</taxon>
        <taxon>Candida/Lodderomyces clade</taxon>
        <taxon>Candida</taxon>
    </lineage>
</organism>
<dbReference type="OMA" id="ANIEYFM"/>
<dbReference type="Gene3D" id="3.40.50.150">
    <property type="entry name" value="Vaccinia Virus protein VP39"/>
    <property type="match status" value="1"/>
</dbReference>
<feature type="binding site" evidence="7">
    <location>
        <position position="85"/>
    </location>
    <ligand>
        <name>S-adenosyl-L-methionine</name>
        <dbReference type="ChEBI" id="CHEBI:59789"/>
    </ligand>
</feature>